<evidence type="ECO:0000313" key="1">
    <source>
        <dbReference type="EMBL" id="PYH84589.1"/>
    </source>
</evidence>
<organism evidence="1 2">
    <name type="scientific">Aspergillus uvarum CBS 121591</name>
    <dbReference type="NCBI Taxonomy" id="1448315"/>
    <lineage>
        <taxon>Eukaryota</taxon>
        <taxon>Fungi</taxon>
        <taxon>Dikarya</taxon>
        <taxon>Ascomycota</taxon>
        <taxon>Pezizomycotina</taxon>
        <taxon>Eurotiomycetes</taxon>
        <taxon>Eurotiomycetidae</taxon>
        <taxon>Eurotiales</taxon>
        <taxon>Aspergillaceae</taxon>
        <taxon>Aspergillus</taxon>
        <taxon>Aspergillus subgen. Circumdati</taxon>
    </lineage>
</organism>
<dbReference type="Proteomes" id="UP000248340">
    <property type="component" value="Unassembled WGS sequence"/>
</dbReference>
<dbReference type="GeneID" id="37144311"/>
<evidence type="ECO:0000313" key="2">
    <source>
        <dbReference type="Proteomes" id="UP000248340"/>
    </source>
</evidence>
<protein>
    <submittedName>
        <fullName evidence="1">Uncharacterized protein</fullName>
    </submittedName>
</protein>
<name>A0A319CJP6_9EURO</name>
<reference evidence="1 2" key="1">
    <citation type="submission" date="2016-12" db="EMBL/GenBank/DDBJ databases">
        <title>The genomes of Aspergillus section Nigri reveals drivers in fungal speciation.</title>
        <authorList>
            <consortium name="DOE Joint Genome Institute"/>
            <person name="Vesth T.C."/>
            <person name="Nybo J."/>
            <person name="Theobald S."/>
            <person name="Brandl J."/>
            <person name="Frisvad J.C."/>
            <person name="Nielsen K.F."/>
            <person name="Lyhne E.K."/>
            <person name="Kogle M.E."/>
            <person name="Kuo A."/>
            <person name="Riley R."/>
            <person name="Clum A."/>
            <person name="Nolan M."/>
            <person name="Lipzen A."/>
            <person name="Salamov A."/>
            <person name="Henrissat B."/>
            <person name="Wiebenga A."/>
            <person name="De Vries R.P."/>
            <person name="Grigoriev I.V."/>
            <person name="Mortensen U.H."/>
            <person name="Andersen M.R."/>
            <person name="Baker S.E."/>
        </authorList>
    </citation>
    <scope>NUCLEOTIDE SEQUENCE [LARGE SCALE GENOMIC DNA]</scope>
    <source>
        <strain evidence="1 2">CBS 121591</strain>
    </source>
</reference>
<dbReference type="EMBL" id="KZ821683">
    <property type="protein sequence ID" value="PYH84589.1"/>
    <property type="molecule type" value="Genomic_DNA"/>
</dbReference>
<sequence length="82" mass="9410">MRGSTPLLSTFTSRLSHFYTFAEALFFDGNFATELNHPSSINPILPPRRQDRMHQLEQRRSLTSTASKQITDRCRPIAMSII</sequence>
<dbReference type="AlphaFoldDB" id="A0A319CJP6"/>
<gene>
    <name evidence="1" type="ORF">BO82DRAFT_8077</name>
</gene>
<dbReference type="VEuPathDB" id="FungiDB:BO82DRAFT_8077"/>
<accession>A0A319CJP6</accession>
<dbReference type="RefSeq" id="XP_025494789.1">
    <property type="nucleotide sequence ID" value="XM_025641569.1"/>
</dbReference>
<keyword evidence="2" id="KW-1185">Reference proteome</keyword>
<proteinExistence type="predicted"/>